<evidence type="ECO:0000313" key="3">
    <source>
        <dbReference type="Proteomes" id="UP000659654"/>
    </source>
</evidence>
<evidence type="ECO:0000256" key="1">
    <source>
        <dbReference type="SAM" id="Phobius"/>
    </source>
</evidence>
<feature type="transmembrane region" description="Helical" evidence="1">
    <location>
        <begin position="224"/>
        <end position="243"/>
    </location>
</feature>
<protein>
    <submittedName>
        <fullName evidence="2">(pine wood nematode) hypothetical protein</fullName>
    </submittedName>
</protein>
<dbReference type="AlphaFoldDB" id="A0A811LKJ8"/>
<sequence>MVVEFGFGFVMVGLNAMYLKRFWQLESYHKSFRQTFMGVNVILSFTALFHPLSEFADEFLTSAAAEYQLSAVQRALQYSLYIIDHVAIVFLHMKFYILSFERVFAFRRRTVYEHEDNNLPFRILMFASFVLLELVAKLIFYLNFDVSGTRDERILKALSIWKSPSFFMFSYALYFSSVAVGMIFFNNIGRVLRHYRYHSQSLSESFEIHQTEKISTIMWPVLKVCLYVGCVSTPSLIVCIHQVFFFNGSAAWQSAYAMCVRVDYFIVAIYTFFSFLYAFHKFGVLQRSRDHYVADSHSTTIIDAAKKGQDDYFKILQASWECREKIPTKLRL</sequence>
<feature type="transmembrane region" description="Helical" evidence="1">
    <location>
        <begin position="6"/>
        <end position="23"/>
    </location>
</feature>
<gene>
    <name evidence="2" type="ORF">BXYJ_LOCUS10319</name>
</gene>
<keyword evidence="1" id="KW-0472">Membrane</keyword>
<keyword evidence="3" id="KW-1185">Reference proteome</keyword>
<feature type="transmembrane region" description="Helical" evidence="1">
    <location>
        <begin position="119"/>
        <end position="144"/>
    </location>
</feature>
<dbReference type="EMBL" id="CAJFCV020000004">
    <property type="protein sequence ID" value="CAG9118683.1"/>
    <property type="molecule type" value="Genomic_DNA"/>
</dbReference>
<feature type="transmembrane region" description="Helical" evidence="1">
    <location>
        <begin position="255"/>
        <end position="279"/>
    </location>
</feature>
<dbReference type="OrthoDB" id="10543756at2759"/>
<reference evidence="2" key="1">
    <citation type="submission" date="2020-09" db="EMBL/GenBank/DDBJ databases">
        <authorList>
            <person name="Kikuchi T."/>
        </authorList>
    </citation>
    <scope>NUCLEOTIDE SEQUENCE</scope>
    <source>
        <strain evidence="2">Ka4C1</strain>
    </source>
</reference>
<name>A0A811LKJ8_BURXY</name>
<dbReference type="Proteomes" id="UP000659654">
    <property type="component" value="Unassembled WGS sequence"/>
</dbReference>
<keyword evidence="1" id="KW-0812">Transmembrane</keyword>
<organism evidence="2 3">
    <name type="scientific">Bursaphelenchus xylophilus</name>
    <name type="common">Pinewood nematode worm</name>
    <name type="synonym">Aphelenchoides xylophilus</name>
    <dbReference type="NCBI Taxonomy" id="6326"/>
    <lineage>
        <taxon>Eukaryota</taxon>
        <taxon>Metazoa</taxon>
        <taxon>Ecdysozoa</taxon>
        <taxon>Nematoda</taxon>
        <taxon>Chromadorea</taxon>
        <taxon>Rhabditida</taxon>
        <taxon>Tylenchina</taxon>
        <taxon>Tylenchomorpha</taxon>
        <taxon>Aphelenchoidea</taxon>
        <taxon>Aphelenchoididae</taxon>
        <taxon>Bursaphelenchus</taxon>
    </lineage>
</organism>
<evidence type="ECO:0000313" key="2">
    <source>
        <dbReference type="EMBL" id="CAD5228187.1"/>
    </source>
</evidence>
<proteinExistence type="predicted"/>
<accession>A0A811LKJ8</accession>
<dbReference type="Proteomes" id="UP000582659">
    <property type="component" value="Unassembled WGS sequence"/>
</dbReference>
<keyword evidence="1" id="KW-1133">Transmembrane helix</keyword>
<feature type="transmembrane region" description="Helical" evidence="1">
    <location>
        <begin position="78"/>
        <end position="98"/>
    </location>
</feature>
<feature type="transmembrane region" description="Helical" evidence="1">
    <location>
        <begin position="35"/>
        <end position="52"/>
    </location>
</feature>
<feature type="transmembrane region" description="Helical" evidence="1">
    <location>
        <begin position="164"/>
        <end position="185"/>
    </location>
</feature>
<dbReference type="EMBL" id="CAJFDI010000004">
    <property type="protein sequence ID" value="CAD5228187.1"/>
    <property type="molecule type" value="Genomic_DNA"/>
</dbReference>
<comment type="caution">
    <text evidence="2">The sequence shown here is derived from an EMBL/GenBank/DDBJ whole genome shotgun (WGS) entry which is preliminary data.</text>
</comment>